<keyword evidence="2" id="KW-1185">Reference proteome</keyword>
<gene>
    <name evidence="1" type="ORF">QFC22_002594</name>
</gene>
<accession>A0ACC2XB72</accession>
<dbReference type="Proteomes" id="UP001243375">
    <property type="component" value="Unassembled WGS sequence"/>
</dbReference>
<comment type="caution">
    <text evidence="1">The sequence shown here is derived from an EMBL/GenBank/DDBJ whole genome shotgun (WGS) entry which is preliminary data.</text>
</comment>
<protein>
    <submittedName>
        <fullName evidence="1">Uncharacterized protein</fullName>
    </submittedName>
</protein>
<organism evidence="1 2">
    <name type="scientific">Naganishia vaughanmartiniae</name>
    <dbReference type="NCBI Taxonomy" id="1424756"/>
    <lineage>
        <taxon>Eukaryota</taxon>
        <taxon>Fungi</taxon>
        <taxon>Dikarya</taxon>
        <taxon>Basidiomycota</taxon>
        <taxon>Agaricomycotina</taxon>
        <taxon>Tremellomycetes</taxon>
        <taxon>Filobasidiales</taxon>
        <taxon>Filobasidiaceae</taxon>
        <taxon>Naganishia</taxon>
    </lineage>
</organism>
<dbReference type="EMBL" id="JASBWU010000006">
    <property type="protein sequence ID" value="KAJ9120664.1"/>
    <property type="molecule type" value="Genomic_DNA"/>
</dbReference>
<proteinExistence type="predicted"/>
<name>A0ACC2XB72_9TREE</name>
<reference evidence="1" key="1">
    <citation type="submission" date="2023-04" db="EMBL/GenBank/DDBJ databases">
        <title>Draft Genome sequencing of Naganishia species isolated from polar environments using Oxford Nanopore Technology.</title>
        <authorList>
            <person name="Leo P."/>
            <person name="Venkateswaran K."/>
        </authorList>
    </citation>
    <scope>NUCLEOTIDE SEQUENCE</scope>
    <source>
        <strain evidence="1">MNA-CCFEE 5425</strain>
    </source>
</reference>
<evidence type="ECO:0000313" key="1">
    <source>
        <dbReference type="EMBL" id="KAJ9120664.1"/>
    </source>
</evidence>
<sequence>MDTEEQALILKRKAEQALTTAKLLFPSSSPTAPADNSVQALLQRLSVSDDGKRQEASNVAVVQQSEDKADLLKRAAERGLELLETVQEWLVLEEKKNEQRASIQRTTQHIIAFLLLPTLKDLCSYISSRNPMIPSTPAFQAFVGPFLRILALSTPTPNAKRHSALPLPNTERPDITTTTTTTTPPPQVTYVTQTFRNPTTLVHLMAASILVGWYESVARAAAAAAAAQDRSTEDPVYARTRGYVDTLGGRTETISVLGGVVRLVAHTHKSTAGDTAGKVQVAWPKYVLTVARAMMARQITMPMGVMGLMTCTFGNGLGKNEVVDMKKLEYLATCIGTPVNETLESFLSKIIPQLVKILAPSAKVAAIRPPAYTNAASFCLSSLISRHTEPTMKILSPLLHEPFKPEAKAPVQSSTQETEERHVVASIVTPPKEINNALSILLPLLTSTPPTSSILDATITPILPQLFTLAVHLSSSRTADPLTKQELQDVLRAWARLVDREVVVRGIWAILNSGNGWGLTDEEGNEFFWDHTTGEDEDDDGQDGGGFAVWFGKPSKEEILKIKPSSTIDTSHIQLSSQDLSVKPRAKTEGDTFEKDTLPDLDLMPPPKEIVSLLKKAERKDVTSTIYVRCLHAYQELAQELESSEAHSKKLLLYLQLIMQITESMPDALGNQTDQILVFIEQALRSSSNDAEIIADNAGHDAADSDDEEAGEEDDTAAVDAELEDEFNAQSVTKLGLMETAIHLLLATLQSNPTLNPVYQPILLIIEKEVDVLTRHRLATVRGIARNAKLLLSVKKAMTSDTKASSRSEQRSSTMDQYQEALRCLQDPLLPVRGHGLIILQGIVKAPDFEKALVPAIMDIFLQALRDEDSFMYLNAVRGLSSMVDGLGKEVLQSLTSAYANGLDGGASVHLSKEELDFRLRIGEALTQSIKRCGTALSIYANVLVPKLNRVFPQAYLPTVLRASSLSILSTCADVDWRAVIPWAEDLLGACLDLLQLESVRATTRSPNQSDGSASNPPVPEPLNASDGKHPALRRAALTFLGLLFDSVATSEQHERETAQVRAQSLETPAITMTTSTLRVPATDSSPIIHPGLMQKAGNVLGYVQATDVDSLAAHQAGEALYILRQLRWPVSGIA</sequence>
<evidence type="ECO:0000313" key="2">
    <source>
        <dbReference type="Proteomes" id="UP001243375"/>
    </source>
</evidence>